<keyword evidence="1" id="KW-0175">Coiled coil</keyword>
<organism evidence="4 5">
    <name type="scientific">Alkalihalobacterium chitinilyticum</name>
    <dbReference type="NCBI Taxonomy" id="2980103"/>
    <lineage>
        <taxon>Bacteria</taxon>
        <taxon>Bacillati</taxon>
        <taxon>Bacillota</taxon>
        <taxon>Bacilli</taxon>
        <taxon>Bacillales</taxon>
        <taxon>Bacillaceae</taxon>
        <taxon>Alkalihalobacterium</taxon>
    </lineage>
</organism>
<gene>
    <name evidence="4" type="ORF">N7Z68_06170</name>
</gene>
<keyword evidence="2" id="KW-1133">Transmembrane helix</keyword>
<dbReference type="Pfam" id="PF03448">
    <property type="entry name" value="MgtE_N"/>
    <property type="match status" value="1"/>
</dbReference>
<comment type="caution">
    <text evidence="4">The sequence shown here is derived from an EMBL/GenBank/DDBJ whole genome shotgun (WGS) entry which is preliminary data.</text>
</comment>
<evidence type="ECO:0000313" key="5">
    <source>
        <dbReference type="Proteomes" id="UP001148125"/>
    </source>
</evidence>
<keyword evidence="2" id="KW-0812">Transmembrane</keyword>
<evidence type="ECO:0000256" key="1">
    <source>
        <dbReference type="SAM" id="Coils"/>
    </source>
</evidence>
<feature type="transmembrane region" description="Helical" evidence="2">
    <location>
        <begin position="12"/>
        <end position="35"/>
    </location>
</feature>
<dbReference type="InterPro" id="IPR006668">
    <property type="entry name" value="Mg_transptr_MgtE_intracell_dom"/>
</dbReference>
<dbReference type="Proteomes" id="UP001148125">
    <property type="component" value="Unassembled WGS sequence"/>
</dbReference>
<proteinExistence type="predicted"/>
<keyword evidence="2" id="KW-0472">Membrane</keyword>
<reference evidence="4" key="1">
    <citation type="submission" date="2024-05" db="EMBL/GenBank/DDBJ databases">
        <title>Alkalihalobacillus sp. strain MEB203 novel alkaliphilic bacterium from Lonar Lake, India.</title>
        <authorList>
            <person name="Joshi A."/>
            <person name="Thite S."/>
            <person name="Mengade P."/>
        </authorList>
    </citation>
    <scope>NUCLEOTIDE SEQUENCE</scope>
    <source>
        <strain evidence="4">MEB 203</strain>
    </source>
</reference>
<sequence>MSNEKEYSKIQWFFFVIFIPTLFAIILFAVILIFLGVDIKDKAKEIGGNLPIIGEYIIDDVEEDEENQINIDELQETITSQQNRIEQLEQQLTQKDEELLQLQNEATFLEEQVVSQEEAVAEVRHDLKEIAKTYEAMSTKNAANILSELPTSEALLHISQISTQSRAGILAKMDPEKAAEIMSRLANQ</sequence>
<dbReference type="SUPFAM" id="SSF158791">
    <property type="entry name" value="MgtE N-terminal domain-like"/>
    <property type="match status" value="1"/>
</dbReference>
<accession>A0ABT5VFI1</accession>
<feature type="domain" description="Magnesium transporter MgtE intracellular" evidence="3">
    <location>
        <begin position="109"/>
        <end position="186"/>
    </location>
</feature>
<feature type="coiled-coil region" evidence="1">
    <location>
        <begin position="71"/>
        <end position="119"/>
    </location>
</feature>
<evidence type="ECO:0000313" key="4">
    <source>
        <dbReference type="EMBL" id="MDE5412964.1"/>
    </source>
</evidence>
<protein>
    <submittedName>
        <fullName evidence="4">MotE family protein</fullName>
    </submittedName>
</protein>
<keyword evidence="5" id="KW-1185">Reference proteome</keyword>
<evidence type="ECO:0000259" key="3">
    <source>
        <dbReference type="Pfam" id="PF03448"/>
    </source>
</evidence>
<dbReference type="RefSeq" id="WP_275117593.1">
    <property type="nucleotide sequence ID" value="NZ_JAOTPO010000003.1"/>
</dbReference>
<dbReference type="EMBL" id="JAOTPO010000003">
    <property type="protein sequence ID" value="MDE5412964.1"/>
    <property type="molecule type" value="Genomic_DNA"/>
</dbReference>
<name>A0ABT5VFI1_9BACI</name>
<evidence type="ECO:0000256" key="2">
    <source>
        <dbReference type="SAM" id="Phobius"/>
    </source>
</evidence>